<dbReference type="PANTHER" id="PTHR30482:SF20">
    <property type="entry name" value="HIGH-AFFINITY BRANCHED-CHAIN AMINO ACID TRANSPORT SYSTEM PERMEASE PROTEIN LIVM"/>
    <property type="match status" value="1"/>
</dbReference>
<feature type="transmembrane region" description="Helical" evidence="6">
    <location>
        <begin position="84"/>
        <end position="105"/>
    </location>
</feature>
<accession>A0ABU3SAZ6</accession>
<feature type="transmembrane region" description="Helical" evidence="6">
    <location>
        <begin position="286"/>
        <end position="308"/>
    </location>
</feature>
<keyword evidence="3 6" id="KW-0812">Transmembrane</keyword>
<protein>
    <submittedName>
        <fullName evidence="7">Branched-chain amino acid ABC transporter permease</fullName>
    </submittedName>
</protein>
<keyword evidence="4 6" id="KW-1133">Transmembrane helix</keyword>
<feature type="transmembrane region" description="Helical" evidence="6">
    <location>
        <begin position="211"/>
        <end position="235"/>
    </location>
</feature>
<evidence type="ECO:0000256" key="5">
    <source>
        <dbReference type="ARBA" id="ARBA00023136"/>
    </source>
</evidence>
<evidence type="ECO:0000313" key="7">
    <source>
        <dbReference type="EMBL" id="MDU0341965.1"/>
    </source>
</evidence>
<proteinExistence type="predicted"/>
<dbReference type="CDD" id="cd06581">
    <property type="entry name" value="TM_PBP1_LivM_like"/>
    <property type="match status" value="1"/>
</dbReference>
<evidence type="ECO:0000256" key="2">
    <source>
        <dbReference type="ARBA" id="ARBA00022475"/>
    </source>
</evidence>
<dbReference type="Pfam" id="PF02653">
    <property type="entry name" value="BPD_transp_2"/>
    <property type="match status" value="1"/>
</dbReference>
<dbReference type="RefSeq" id="WP_316019763.1">
    <property type="nucleotide sequence ID" value="NZ_JAWDID010000031.1"/>
</dbReference>
<organism evidence="7 8">
    <name type="scientific">Bosea rubneri</name>
    <dbReference type="NCBI Taxonomy" id="3075434"/>
    <lineage>
        <taxon>Bacteria</taxon>
        <taxon>Pseudomonadati</taxon>
        <taxon>Pseudomonadota</taxon>
        <taxon>Alphaproteobacteria</taxon>
        <taxon>Hyphomicrobiales</taxon>
        <taxon>Boseaceae</taxon>
        <taxon>Bosea</taxon>
    </lineage>
</organism>
<dbReference type="InterPro" id="IPR001851">
    <property type="entry name" value="ABC_transp_permease"/>
</dbReference>
<sequence>MIAMPLHKSVAIAAIAFALAAAGTLTLNDYFVYVVTIGAIFATLAVAFDILLGFTGYLSLAHGALYGLGAYACALLTSRYGLSFWVVLPLCGALTGAAGALIALLAFRTRGLYFAVLTLGIGLIGHQLFLVLPNLTGGVGGFVGIPGPEQPGWLAVRATTYYALLALTLLLVTFICALLFVRSRLGAECLAVREDLTLAQALGIRVSSARLAAFTFSAVFAGLAGALFASISSFIAPESFTVLGTGFQLVALVVVGGMGTLWGPILGAALLTALPEGLRVAATLSLLAYGVLLLIFIIFAPQGIASLISRTARRIGGGGREP</sequence>
<evidence type="ECO:0000256" key="6">
    <source>
        <dbReference type="SAM" id="Phobius"/>
    </source>
</evidence>
<dbReference type="PANTHER" id="PTHR30482">
    <property type="entry name" value="HIGH-AFFINITY BRANCHED-CHAIN AMINO ACID TRANSPORT SYSTEM PERMEASE"/>
    <property type="match status" value="1"/>
</dbReference>
<keyword evidence="8" id="KW-1185">Reference proteome</keyword>
<comment type="caution">
    <text evidence="7">The sequence shown here is derived from an EMBL/GenBank/DDBJ whole genome shotgun (WGS) entry which is preliminary data.</text>
</comment>
<evidence type="ECO:0000313" key="8">
    <source>
        <dbReference type="Proteomes" id="UP001254257"/>
    </source>
</evidence>
<feature type="transmembrane region" description="Helical" evidence="6">
    <location>
        <begin position="32"/>
        <end position="52"/>
    </location>
</feature>
<gene>
    <name evidence="7" type="ORF">RKE40_18870</name>
</gene>
<evidence type="ECO:0000256" key="4">
    <source>
        <dbReference type="ARBA" id="ARBA00022989"/>
    </source>
</evidence>
<evidence type="ECO:0000256" key="1">
    <source>
        <dbReference type="ARBA" id="ARBA00004651"/>
    </source>
</evidence>
<evidence type="ECO:0000256" key="3">
    <source>
        <dbReference type="ARBA" id="ARBA00022692"/>
    </source>
</evidence>
<feature type="transmembrane region" description="Helical" evidence="6">
    <location>
        <begin position="247"/>
        <end position="274"/>
    </location>
</feature>
<keyword evidence="5 6" id="KW-0472">Membrane</keyword>
<feature type="transmembrane region" description="Helical" evidence="6">
    <location>
        <begin position="161"/>
        <end position="181"/>
    </location>
</feature>
<comment type="subcellular location">
    <subcellularLocation>
        <location evidence="1">Cell membrane</location>
        <topology evidence="1">Multi-pass membrane protein</topology>
    </subcellularLocation>
</comment>
<dbReference type="EMBL" id="JAWDID010000031">
    <property type="protein sequence ID" value="MDU0341965.1"/>
    <property type="molecule type" value="Genomic_DNA"/>
</dbReference>
<name>A0ABU3SAZ6_9HYPH</name>
<keyword evidence="2" id="KW-1003">Cell membrane</keyword>
<dbReference type="InterPro" id="IPR043428">
    <property type="entry name" value="LivM-like"/>
</dbReference>
<feature type="transmembrane region" description="Helical" evidence="6">
    <location>
        <begin position="112"/>
        <end position="132"/>
    </location>
</feature>
<dbReference type="Proteomes" id="UP001254257">
    <property type="component" value="Unassembled WGS sequence"/>
</dbReference>
<reference evidence="7 8" key="1">
    <citation type="submission" date="2023-09" db="EMBL/GenBank/DDBJ databases">
        <title>Whole genome shotgun sequencing (WGS) of Bosea sp. ZW T0_25, isolated from stored onions (Allium cepa).</title>
        <authorList>
            <person name="Stoll D.A."/>
            <person name="Huch M."/>
        </authorList>
    </citation>
    <scope>NUCLEOTIDE SEQUENCE [LARGE SCALE GENOMIC DNA]</scope>
    <source>
        <strain evidence="7 8">ZW T0_25</strain>
    </source>
</reference>